<reference evidence="7" key="1">
    <citation type="journal article" date="2019" name="Int. J. Syst. Evol. Microbiol.">
        <title>The Global Catalogue of Microorganisms (GCM) 10K type strain sequencing project: providing services to taxonomists for standard genome sequencing and annotation.</title>
        <authorList>
            <consortium name="The Broad Institute Genomics Platform"/>
            <consortium name="The Broad Institute Genome Sequencing Center for Infectious Disease"/>
            <person name="Wu L."/>
            <person name="Ma J."/>
        </authorList>
    </citation>
    <scope>NUCLEOTIDE SEQUENCE [LARGE SCALE GENOMIC DNA]</scope>
    <source>
        <strain evidence="7">JCM 15443</strain>
    </source>
</reference>
<keyword evidence="3" id="KW-0804">Transcription</keyword>
<evidence type="ECO:0000313" key="7">
    <source>
        <dbReference type="Proteomes" id="UP000661918"/>
    </source>
</evidence>
<comment type="caution">
    <text evidence="6">The sequence shown here is derived from an EMBL/GenBank/DDBJ whole genome shotgun (WGS) entry which is preliminary data.</text>
</comment>
<dbReference type="SUPFAM" id="SSF46785">
    <property type="entry name" value="Winged helix' DNA-binding domain"/>
    <property type="match status" value="1"/>
</dbReference>
<dbReference type="InterPro" id="IPR000595">
    <property type="entry name" value="cNMP-bd_dom"/>
</dbReference>
<dbReference type="Gene3D" id="1.10.10.10">
    <property type="entry name" value="Winged helix-like DNA-binding domain superfamily/Winged helix DNA-binding domain"/>
    <property type="match status" value="1"/>
</dbReference>
<keyword evidence="2" id="KW-0238">DNA-binding</keyword>
<keyword evidence="1" id="KW-0805">Transcription regulation</keyword>
<evidence type="ECO:0000313" key="6">
    <source>
        <dbReference type="EMBL" id="GGM18046.1"/>
    </source>
</evidence>
<feature type="domain" description="Cyclic nucleotide-binding" evidence="4">
    <location>
        <begin position="57"/>
        <end position="139"/>
    </location>
</feature>
<protein>
    <recommendedName>
        <fullName evidence="8">Crp/Fnr family transcriptional regulator</fullName>
    </recommendedName>
</protein>
<name>A0ABQ2GX25_9DEIO</name>
<dbReference type="InterPro" id="IPR036388">
    <property type="entry name" value="WH-like_DNA-bd_sf"/>
</dbReference>
<dbReference type="InterPro" id="IPR036390">
    <property type="entry name" value="WH_DNA-bd_sf"/>
</dbReference>
<dbReference type="InterPro" id="IPR012318">
    <property type="entry name" value="HTH_CRP"/>
</dbReference>
<evidence type="ECO:0000259" key="5">
    <source>
        <dbReference type="PROSITE" id="PS51063"/>
    </source>
</evidence>
<accession>A0ABQ2GX25</accession>
<dbReference type="InterPro" id="IPR018490">
    <property type="entry name" value="cNMP-bd_dom_sf"/>
</dbReference>
<dbReference type="RefSeq" id="WP_188904956.1">
    <property type="nucleotide sequence ID" value="NZ_BMOM01000030.1"/>
</dbReference>
<dbReference type="PANTHER" id="PTHR24567">
    <property type="entry name" value="CRP FAMILY TRANSCRIPTIONAL REGULATORY PROTEIN"/>
    <property type="match status" value="1"/>
</dbReference>
<dbReference type="Gene3D" id="2.60.120.10">
    <property type="entry name" value="Jelly Rolls"/>
    <property type="match status" value="1"/>
</dbReference>
<dbReference type="EMBL" id="BMOM01000030">
    <property type="protein sequence ID" value="GGM18046.1"/>
    <property type="molecule type" value="Genomic_DNA"/>
</dbReference>
<dbReference type="PROSITE" id="PS51063">
    <property type="entry name" value="HTH_CRP_2"/>
    <property type="match status" value="1"/>
</dbReference>
<dbReference type="SMART" id="SM00100">
    <property type="entry name" value="cNMP"/>
    <property type="match status" value="1"/>
</dbReference>
<proteinExistence type="predicted"/>
<dbReference type="Proteomes" id="UP000661918">
    <property type="component" value="Unassembled WGS sequence"/>
</dbReference>
<dbReference type="CDD" id="cd00038">
    <property type="entry name" value="CAP_ED"/>
    <property type="match status" value="1"/>
</dbReference>
<dbReference type="PROSITE" id="PS50042">
    <property type="entry name" value="CNMP_BINDING_3"/>
    <property type="match status" value="1"/>
</dbReference>
<evidence type="ECO:0008006" key="8">
    <source>
        <dbReference type="Google" id="ProtNLM"/>
    </source>
</evidence>
<evidence type="ECO:0000256" key="2">
    <source>
        <dbReference type="ARBA" id="ARBA00023125"/>
    </source>
</evidence>
<keyword evidence="7" id="KW-1185">Reference proteome</keyword>
<organism evidence="6 7">
    <name type="scientific">Deinococcus aerophilus</name>
    <dbReference type="NCBI Taxonomy" id="522488"/>
    <lineage>
        <taxon>Bacteria</taxon>
        <taxon>Thermotogati</taxon>
        <taxon>Deinococcota</taxon>
        <taxon>Deinococci</taxon>
        <taxon>Deinococcales</taxon>
        <taxon>Deinococcaceae</taxon>
        <taxon>Deinococcus</taxon>
    </lineage>
</organism>
<dbReference type="InterPro" id="IPR014710">
    <property type="entry name" value="RmlC-like_jellyroll"/>
</dbReference>
<dbReference type="SUPFAM" id="SSF51206">
    <property type="entry name" value="cAMP-binding domain-like"/>
    <property type="match status" value="1"/>
</dbReference>
<dbReference type="Pfam" id="PF13545">
    <property type="entry name" value="HTH_Crp_2"/>
    <property type="match status" value="1"/>
</dbReference>
<sequence length="258" mass="28680">MKKSLPDPGRTLLSLLGVGPFVRREQPVWSLQGTRWSGLLPDEDMRIMGQICPPVPYQRDERVYRHGDPASSLYILLEGHVKLTQPTWLGGERVVSVCGPDDFFGENFLTGADVCQAHAICLSDQAVVCPVSRPQFLEVAARLPNVALNLAMVLARRNADLEYKLQAMTQPVQVRLARVMVELALHHGEELRAGRYHLTLDLRHDEIASMANASRVSATQAISAWRSQQLVMGTRGDYHIDVGGLEQLIEKLELAALK</sequence>
<feature type="domain" description="HTH crp-type" evidence="5">
    <location>
        <begin position="170"/>
        <end position="253"/>
    </location>
</feature>
<dbReference type="Pfam" id="PF00027">
    <property type="entry name" value="cNMP_binding"/>
    <property type="match status" value="1"/>
</dbReference>
<dbReference type="PANTHER" id="PTHR24567:SF26">
    <property type="entry name" value="REGULATORY PROTEIN YEIL"/>
    <property type="match status" value="1"/>
</dbReference>
<gene>
    <name evidence="6" type="ORF">GCM10010841_27830</name>
</gene>
<evidence type="ECO:0000256" key="1">
    <source>
        <dbReference type="ARBA" id="ARBA00023015"/>
    </source>
</evidence>
<evidence type="ECO:0000256" key="3">
    <source>
        <dbReference type="ARBA" id="ARBA00023163"/>
    </source>
</evidence>
<dbReference type="InterPro" id="IPR050397">
    <property type="entry name" value="Env_Response_Regulators"/>
</dbReference>
<evidence type="ECO:0000259" key="4">
    <source>
        <dbReference type="PROSITE" id="PS50042"/>
    </source>
</evidence>